<evidence type="ECO:0000259" key="5">
    <source>
        <dbReference type="PROSITE" id="PS51063"/>
    </source>
</evidence>
<name>A0ABX1AGQ2_9ACTN</name>
<dbReference type="PANTHER" id="PTHR24567">
    <property type="entry name" value="CRP FAMILY TRANSCRIPTIONAL REGULATORY PROTEIN"/>
    <property type="match status" value="1"/>
</dbReference>
<sequence length="298" mass="32825">MAEAITSPTELNLRLRRTSGPREVRRTRRMCAVARPCVRPAHRTEALAAEKTECCAVLMMHGSLSYGRVAFLDTLPSEARAAFNRLGTPRCYSAGDVLIYEGDHAQELVVLHVGLVKVTARLDRDRESLVDIRVAGDIVGEVAAMGVGPRSATVTACGEVAATVVPRRELESFLLAHPEISLSLMRMVCGRLRRSDRLRLEFGGYPVPVRLARVLLELAATYGQRERNSLRIDVALSQPEFAALTGAGTRSVQKALARLRQKRIITTDNRRTYVRDLDGLHETALLGARNGSTPRKPH</sequence>
<dbReference type="Pfam" id="PF13545">
    <property type="entry name" value="HTH_Crp_2"/>
    <property type="match status" value="1"/>
</dbReference>
<accession>A0ABX1AGQ2</accession>
<feature type="domain" description="Cyclic nucleotide-binding" evidence="4">
    <location>
        <begin position="71"/>
        <end position="180"/>
    </location>
</feature>
<keyword evidence="1" id="KW-0805">Transcription regulation</keyword>
<keyword evidence="2" id="KW-0238">DNA-binding</keyword>
<keyword evidence="7" id="KW-1185">Reference proteome</keyword>
<dbReference type="PROSITE" id="PS51063">
    <property type="entry name" value="HTH_CRP_2"/>
    <property type="match status" value="1"/>
</dbReference>
<dbReference type="InterPro" id="IPR000595">
    <property type="entry name" value="cNMP-bd_dom"/>
</dbReference>
<dbReference type="InterPro" id="IPR012318">
    <property type="entry name" value="HTH_CRP"/>
</dbReference>
<reference evidence="6 7" key="1">
    <citation type="submission" date="2020-03" db="EMBL/GenBank/DDBJ databases">
        <title>Draft genome of Streptomyces sp. ventii, isolated from the Axial Seamount in the Pacific Ocean, and resequencing of the two type strains Streptomyces lonarensis strain NCL 716 and Streptomyces bohaiensis strain 11A07.</title>
        <authorList>
            <person name="Loughran R.M."/>
            <person name="Pfannmuller K.M."/>
            <person name="Wasson B.J."/>
            <person name="Deadmond M.C."/>
            <person name="Paddock B.E."/>
            <person name="Koyack M.J."/>
            <person name="Gallegos D.A."/>
            <person name="Mitchell E.A."/>
            <person name="Ushijima B."/>
            <person name="Saw J.H."/>
            <person name="Mcphail K.L."/>
            <person name="Videau P."/>
        </authorList>
    </citation>
    <scope>NUCLEOTIDE SEQUENCE [LARGE SCALE GENOMIC DNA]</scope>
    <source>
        <strain evidence="7">5675061</strain>
    </source>
</reference>
<dbReference type="PROSITE" id="PS50042">
    <property type="entry name" value="CNMP_BINDING_3"/>
    <property type="match status" value="1"/>
</dbReference>
<keyword evidence="3" id="KW-0804">Transcription</keyword>
<evidence type="ECO:0000259" key="4">
    <source>
        <dbReference type="PROSITE" id="PS50042"/>
    </source>
</evidence>
<dbReference type="EMBL" id="JAAVJB010000002">
    <property type="protein sequence ID" value="NJP64811.1"/>
    <property type="molecule type" value="Genomic_DNA"/>
</dbReference>
<feature type="domain" description="HTH crp-type" evidence="5">
    <location>
        <begin position="205"/>
        <end position="278"/>
    </location>
</feature>
<dbReference type="CDD" id="cd00038">
    <property type="entry name" value="CAP_ED"/>
    <property type="match status" value="1"/>
</dbReference>
<organism evidence="6 7">
    <name type="scientific">Streptomyces spiramenti</name>
    <dbReference type="NCBI Taxonomy" id="2720606"/>
    <lineage>
        <taxon>Bacteria</taxon>
        <taxon>Bacillati</taxon>
        <taxon>Actinomycetota</taxon>
        <taxon>Actinomycetes</taxon>
        <taxon>Kitasatosporales</taxon>
        <taxon>Streptomycetaceae</taxon>
        <taxon>Streptomyces</taxon>
    </lineage>
</organism>
<evidence type="ECO:0000256" key="3">
    <source>
        <dbReference type="ARBA" id="ARBA00023163"/>
    </source>
</evidence>
<gene>
    <name evidence="6" type="ORF">HCJ92_00550</name>
</gene>
<dbReference type="PANTHER" id="PTHR24567:SF68">
    <property type="entry name" value="DNA-BINDING TRANSCRIPTIONAL DUAL REGULATOR CRP"/>
    <property type="match status" value="1"/>
</dbReference>
<dbReference type="InterPro" id="IPR036390">
    <property type="entry name" value="WH_DNA-bd_sf"/>
</dbReference>
<proteinExistence type="predicted"/>
<dbReference type="RefSeq" id="WP_167931336.1">
    <property type="nucleotide sequence ID" value="NZ_JAAVJB010000002.1"/>
</dbReference>
<dbReference type="SUPFAM" id="SSF46785">
    <property type="entry name" value="Winged helix' DNA-binding domain"/>
    <property type="match status" value="1"/>
</dbReference>
<dbReference type="InterPro" id="IPR050397">
    <property type="entry name" value="Env_Response_Regulators"/>
</dbReference>
<dbReference type="SUPFAM" id="SSF51206">
    <property type="entry name" value="cAMP-binding domain-like"/>
    <property type="match status" value="1"/>
</dbReference>
<dbReference type="Pfam" id="PF00027">
    <property type="entry name" value="cNMP_binding"/>
    <property type="match status" value="1"/>
</dbReference>
<dbReference type="SMART" id="SM00100">
    <property type="entry name" value="cNMP"/>
    <property type="match status" value="1"/>
</dbReference>
<dbReference type="InterPro" id="IPR018490">
    <property type="entry name" value="cNMP-bd_dom_sf"/>
</dbReference>
<evidence type="ECO:0000313" key="7">
    <source>
        <dbReference type="Proteomes" id="UP000746503"/>
    </source>
</evidence>
<dbReference type="InterPro" id="IPR036388">
    <property type="entry name" value="WH-like_DNA-bd_sf"/>
</dbReference>
<evidence type="ECO:0000313" key="6">
    <source>
        <dbReference type="EMBL" id="NJP64811.1"/>
    </source>
</evidence>
<dbReference type="Gene3D" id="2.60.120.10">
    <property type="entry name" value="Jelly Rolls"/>
    <property type="match status" value="1"/>
</dbReference>
<dbReference type="Gene3D" id="1.10.10.10">
    <property type="entry name" value="Winged helix-like DNA-binding domain superfamily/Winged helix DNA-binding domain"/>
    <property type="match status" value="1"/>
</dbReference>
<dbReference type="PROSITE" id="PS00888">
    <property type="entry name" value="CNMP_BINDING_1"/>
    <property type="match status" value="1"/>
</dbReference>
<protein>
    <submittedName>
        <fullName evidence="6">Crp/Fnr family transcriptional regulator</fullName>
    </submittedName>
</protein>
<comment type="caution">
    <text evidence="6">The sequence shown here is derived from an EMBL/GenBank/DDBJ whole genome shotgun (WGS) entry which is preliminary data.</text>
</comment>
<dbReference type="Proteomes" id="UP000746503">
    <property type="component" value="Unassembled WGS sequence"/>
</dbReference>
<evidence type="ECO:0000256" key="2">
    <source>
        <dbReference type="ARBA" id="ARBA00023125"/>
    </source>
</evidence>
<dbReference type="InterPro" id="IPR018488">
    <property type="entry name" value="cNMP-bd_CS"/>
</dbReference>
<evidence type="ECO:0000256" key="1">
    <source>
        <dbReference type="ARBA" id="ARBA00023015"/>
    </source>
</evidence>
<dbReference type="InterPro" id="IPR014710">
    <property type="entry name" value="RmlC-like_jellyroll"/>
</dbReference>